<sequence length="542" mass="58129">MDPRDYTWIFAAGIVSSICDAFGIGANDVANSFASSVSSGSLTLAQACIVACFTEFLGAFLLGSSTSETIKGGILSVERFATRPELLMLGMLCALIGSASWVLFASKKGMPVSTTHSIIGAIIGVGIAAFGGDAIQWGYSGVAKIITSWFVSPVAAGIVTSIIYLPTRFFVLESHNSLERGIRAIPIYFFGTALIGSFYIIYKGAPGTDASKLSTGAIVGISFGIAAAISAFSWFFFVKWLRRRIVGKESIRWYHIFVIHFIKYRPAPPPPPAAESDSSVEMSSQIESGSGADNKISVSNIKNIDDIDIDEDTADASAEQKDKTIMSRTMELLSKVKYYALRGIRKDVRNLENKKLADVHEAAKKFDDDTEYLFSFLQVITACLASFAHGSNDVANAVGPISSIYDIWKTARVDVSGTAPVPTWILAMAGAAIDLGLITFGYHVMRKLGNGVTYLSPSRGFSAELGTSLTVLTASKIGLPVSTTHCITGAITAIGLCNGNFRALNWKMLAWCFMSWIFTLPIAGLIAGLLFAFGCNSPTKFF</sequence>
<dbReference type="EMBL" id="JANBOH010000190">
    <property type="protein sequence ID" value="KAJ1644142.1"/>
    <property type="molecule type" value="Genomic_DNA"/>
</dbReference>
<evidence type="ECO:0000256" key="5">
    <source>
        <dbReference type="ARBA" id="ARBA00022989"/>
    </source>
</evidence>
<dbReference type="Proteomes" id="UP001145021">
    <property type="component" value="Unassembled WGS sequence"/>
</dbReference>
<dbReference type="GO" id="GO:0016020">
    <property type="term" value="C:membrane"/>
    <property type="evidence" value="ECO:0007669"/>
    <property type="project" value="UniProtKB-SubCell"/>
</dbReference>
<evidence type="ECO:0000256" key="6">
    <source>
        <dbReference type="ARBA" id="ARBA00023136"/>
    </source>
</evidence>
<feature type="transmembrane region" description="Helical" evidence="7">
    <location>
        <begin position="86"/>
        <end position="106"/>
    </location>
</feature>
<gene>
    <name evidence="9" type="ORF">LPJ64_004154</name>
</gene>
<feature type="compositionally biased region" description="Polar residues" evidence="8">
    <location>
        <begin position="276"/>
        <end position="288"/>
    </location>
</feature>
<feature type="transmembrane region" description="Helical" evidence="7">
    <location>
        <begin position="424"/>
        <end position="445"/>
    </location>
</feature>
<feature type="transmembrane region" description="Helical" evidence="7">
    <location>
        <begin position="372"/>
        <end position="390"/>
    </location>
</feature>
<feature type="transmembrane region" description="Helical" evidence="7">
    <location>
        <begin position="214"/>
        <end position="238"/>
    </location>
</feature>
<dbReference type="GO" id="GO:0005315">
    <property type="term" value="F:phosphate transmembrane transporter activity"/>
    <property type="evidence" value="ECO:0007669"/>
    <property type="project" value="InterPro"/>
</dbReference>
<feature type="transmembrane region" description="Helical" evidence="7">
    <location>
        <begin position="6"/>
        <end position="30"/>
    </location>
</feature>
<keyword evidence="2 7" id="KW-0813">Transport</keyword>
<dbReference type="PANTHER" id="PTHR11101:SF80">
    <property type="entry name" value="PHOSPHATE TRANSPORTER"/>
    <property type="match status" value="1"/>
</dbReference>
<feature type="transmembrane region" description="Helical" evidence="7">
    <location>
        <begin position="145"/>
        <end position="165"/>
    </location>
</feature>
<evidence type="ECO:0000313" key="10">
    <source>
        <dbReference type="Proteomes" id="UP001145021"/>
    </source>
</evidence>
<keyword evidence="10" id="KW-1185">Reference proteome</keyword>
<evidence type="ECO:0000313" key="9">
    <source>
        <dbReference type="EMBL" id="KAJ1644142.1"/>
    </source>
</evidence>
<comment type="similarity">
    <text evidence="7">Belongs to the inorganic phosphate transporter (PiT) (TC 2.A.20) family.</text>
</comment>
<evidence type="ECO:0000256" key="4">
    <source>
        <dbReference type="ARBA" id="ARBA00022692"/>
    </source>
</evidence>
<dbReference type="PANTHER" id="PTHR11101">
    <property type="entry name" value="PHOSPHATE TRANSPORTER"/>
    <property type="match status" value="1"/>
</dbReference>
<dbReference type="GO" id="GO:0035435">
    <property type="term" value="P:phosphate ion transmembrane transport"/>
    <property type="evidence" value="ECO:0007669"/>
    <property type="project" value="TreeGrafter"/>
</dbReference>
<dbReference type="Pfam" id="PF01384">
    <property type="entry name" value="PHO4"/>
    <property type="match status" value="1"/>
</dbReference>
<organism evidence="9 10">
    <name type="scientific">Coemansia asiatica</name>
    <dbReference type="NCBI Taxonomy" id="1052880"/>
    <lineage>
        <taxon>Eukaryota</taxon>
        <taxon>Fungi</taxon>
        <taxon>Fungi incertae sedis</taxon>
        <taxon>Zoopagomycota</taxon>
        <taxon>Kickxellomycotina</taxon>
        <taxon>Kickxellomycetes</taxon>
        <taxon>Kickxellales</taxon>
        <taxon>Kickxellaceae</taxon>
        <taxon>Coemansia</taxon>
    </lineage>
</organism>
<feature type="region of interest" description="Disordered" evidence="8">
    <location>
        <begin position="270"/>
        <end position="294"/>
    </location>
</feature>
<comment type="function">
    <text evidence="7">Sodium-phosphate symporter.</text>
</comment>
<dbReference type="AlphaFoldDB" id="A0A9W8CJC8"/>
<comment type="subcellular location">
    <subcellularLocation>
        <location evidence="1 7">Membrane</location>
        <topology evidence="1 7">Multi-pass membrane protein</topology>
    </subcellularLocation>
</comment>
<keyword evidence="4 7" id="KW-0812">Transmembrane</keyword>
<feature type="transmembrane region" description="Helical" evidence="7">
    <location>
        <begin position="185"/>
        <end position="202"/>
    </location>
</feature>
<evidence type="ECO:0000256" key="3">
    <source>
        <dbReference type="ARBA" id="ARBA00022592"/>
    </source>
</evidence>
<reference evidence="9" key="1">
    <citation type="submission" date="2022-07" db="EMBL/GenBank/DDBJ databases">
        <title>Phylogenomic reconstructions and comparative analyses of Kickxellomycotina fungi.</title>
        <authorList>
            <person name="Reynolds N.K."/>
            <person name="Stajich J.E."/>
            <person name="Barry K."/>
            <person name="Grigoriev I.V."/>
            <person name="Crous P."/>
            <person name="Smith M.E."/>
        </authorList>
    </citation>
    <scope>NUCLEOTIDE SEQUENCE</scope>
    <source>
        <strain evidence="9">NBRC 105413</strain>
    </source>
</reference>
<evidence type="ECO:0000256" key="2">
    <source>
        <dbReference type="ARBA" id="ARBA00022448"/>
    </source>
</evidence>
<evidence type="ECO:0000256" key="7">
    <source>
        <dbReference type="RuleBase" id="RU363058"/>
    </source>
</evidence>
<proteinExistence type="inferred from homology"/>
<keyword evidence="3 7" id="KW-0592">Phosphate transport</keyword>
<name>A0A9W8CJC8_9FUNG</name>
<accession>A0A9W8CJC8</accession>
<feature type="transmembrane region" description="Helical" evidence="7">
    <location>
        <begin position="508"/>
        <end position="533"/>
    </location>
</feature>
<evidence type="ECO:0000256" key="8">
    <source>
        <dbReference type="SAM" id="MobiDB-lite"/>
    </source>
</evidence>
<dbReference type="InterPro" id="IPR001204">
    <property type="entry name" value="Phos_transporter"/>
</dbReference>
<comment type="caution">
    <text evidence="9">The sequence shown here is derived from an EMBL/GenBank/DDBJ whole genome shotgun (WGS) entry which is preliminary data.</text>
</comment>
<keyword evidence="5 7" id="KW-1133">Transmembrane helix</keyword>
<keyword evidence="6 7" id="KW-0472">Membrane</keyword>
<feature type="transmembrane region" description="Helical" evidence="7">
    <location>
        <begin position="118"/>
        <end position="139"/>
    </location>
</feature>
<evidence type="ECO:0000256" key="1">
    <source>
        <dbReference type="ARBA" id="ARBA00004141"/>
    </source>
</evidence>
<protein>
    <recommendedName>
        <fullName evidence="7">Phosphate transporter</fullName>
    </recommendedName>
</protein>